<keyword evidence="3" id="KW-1185">Reference proteome</keyword>
<organism evidence="2 3">
    <name type="scientific">Paraburkholderia bryophila</name>
    <dbReference type="NCBI Taxonomy" id="420952"/>
    <lineage>
        <taxon>Bacteria</taxon>
        <taxon>Pseudomonadati</taxon>
        <taxon>Pseudomonadota</taxon>
        <taxon>Betaproteobacteria</taxon>
        <taxon>Burkholderiales</taxon>
        <taxon>Burkholderiaceae</taxon>
        <taxon>Paraburkholderia</taxon>
    </lineage>
</organism>
<keyword evidence="1" id="KW-1133">Transmembrane helix</keyword>
<evidence type="ECO:0000313" key="3">
    <source>
        <dbReference type="Proteomes" id="UP000540929"/>
    </source>
</evidence>
<proteinExistence type="predicted"/>
<evidence type="ECO:0000256" key="1">
    <source>
        <dbReference type="SAM" id="Phobius"/>
    </source>
</evidence>
<dbReference type="Proteomes" id="UP000540929">
    <property type="component" value="Unassembled WGS sequence"/>
</dbReference>
<dbReference type="RefSeq" id="WP_179745117.1">
    <property type="nucleotide sequence ID" value="NZ_JACCAS010000002.1"/>
</dbReference>
<gene>
    <name evidence="2" type="ORF">GGD40_004545</name>
</gene>
<dbReference type="EMBL" id="JACCAS010000002">
    <property type="protein sequence ID" value="NYH24974.1"/>
    <property type="molecule type" value="Genomic_DNA"/>
</dbReference>
<evidence type="ECO:0000313" key="2">
    <source>
        <dbReference type="EMBL" id="NYH24974.1"/>
    </source>
</evidence>
<comment type="caution">
    <text evidence="2">The sequence shown here is derived from an EMBL/GenBank/DDBJ whole genome shotgun (WGS) entry which is preliminary data.</text>
</comment>
<protein>
    <submittedName>
        <fullName evidence="2">Uncharacterized protein</fullName>
    </submittedName>
</protein>
<accession>A0A7Y9WPY5</accession>
<keyword evidence="1" id="KW-0812">Transmembrane</keyword>
<feature type="transmembrane region" description="Helical" evidence="1">
    <location>
        <begin position="50"/>
        <end position="72"/>
    </location>
</feature>
<keyword evidence="1" id="KW-0472">Membrane</keyword>
<dbReference type="AlphaFoldDB" id="A0A7Y9WPY5"/>
<sequence length="113" mass="12722">MAATLVPGVLLARYIANLPVEWPWLTGSIRFALRLPGIHAYDNPDDMFDLVGVVIFFACLIVVGLVMSLVNIGTRHYRAQRRDAHGRRQPSRKVNGLISRRCKEAEPFRHGAQ</sequence>
<reference evidence="2 3" key="1">
    <citation type="submission" date="2020-07" db="EMBL/GenBank/DDBJ databases">
        <title>Exploring microbial biodiversity for novel pathways involved in the catabolism of aromatic compounds derived from lignin.</title>
        <authorList>
            <person name="Elkins J."/>
        </authorList>
    </citation>
    <scope>NUCLEOTIDE SEQUENCE [LARGE SCALE GENOMIC DNA]</scope>
    <source>
        <strain evidence="2 3">H2C3C</strain>
    </source>
</reference>
<name>A0A7Y9WPY5_9BURK</name>